<dbReference type="HOGENOM" id="CLU_2904987_0_0_1"/>
<proteinExistence type="predicted"/>
<organism evidence="1 2">
    <name type="scientific">Piloderma croceum (strain F 1598)</name>
    <dbReference type="NCBI Taxonomy" id="765440"/>
    <lineage>
        <taxon>Eukaryota</taxon>
        <taxon>Fungi</taxon>
        <taxon>Dikarya</taxon>
        <taxon>Basidiomycota</taxon>
        <taxon>Agaricomycotina</taxon>
        <taxon>Agaricomycetes</taxon>
        <taxon>Agaricomycetidae</taxon>
        <taxon>Atheliales</taxon>
        <taxon>Atheliaceae</taxon>
        <taxon>Piloderma</taxon>
    </lineage>
</organism>
<reference evidence="2" key="2">
    <citation type="submission" date="2015-01" db="EMBL/GenBank/DDBJ databases">
        <title>Evolutionary Origins and Diversification of the Mycorrhizal Mutualists.</title>
        <authorList>
            <consortium name="DOE Joint Genome Institute"/>
            <consortium name="Mycorrhizal Genomics Consortium"/>
            <person name="Kohler A."/>
            <person name="Kuo A."/>
            <person name="Nagy L.G."/>
            <person name="Floudas D."/>
            <person name="Copeland A."/>
            <person name="Barry K.W."/>
            <person name="Cichocki N."/>
            <person name="Veneault-Fourrey C."/>
            <person name="LaButti K."/>
            <person name="Lindquist E.A."/>
            <person name="Lipzen A."/>
            <person name="Lundell T."/>
            <person name="Morin E."/>
            <person name="Murat C."/>
            <person name="Riley R."/>
            <person name="Ohm R."/>
            <person name="Sun H."/>
            <person name="Tunlid A."/>
            <person name="Henrissat B."/>
            <person name="Grigoriev I.V."/>
            <person name="Hibbett D.S."/>
            <person name="Martin F."/>
        </authorList>
    </citation>
    <scope>NUCLEOTIDE SEQUENCE [LARGE SCALE GENOMIC DNA]</scope>
    <source>
        <strain evidence="2">F 1598</strain>
    </source>
</reference>
<evidence type="ECO:0000313" key="2">
    <source>
        <dbReference type="Proteomes" id="UP000054166"/>
    </source>
</evidence>
<keyword evidence="2" id="KW-1185">Reference proteome</keyword>
<dbReference type="EMBL" id="KN833025">
    <property type="protein sequence ID" value="KIM77408.1"/>
    <property type="molecule type" value="Genomic_DNA"/>
</dbReference>
<protein>
    <submittedName>
        <fullName evidence="1">Uncharacterized protein</fullName>
    </submittedName>
</protein>
<accession>A0A0C3ATZ1</accession>
<sequence length="62" mass="6784">MVWVSNRTADPIEVTITNKTGGDGSTFTVLPAIPYHGIAVPETWGNNHWGRKGEETLTDAWS</sequence>
<dbReference type="InParanoid" id="A0A0C3ATZ1"/>
<evidence type="ECO:0000313" key="1">
    <source>
        <dbReference type="EMBL" id="KIM77408.1"/>
    </source>
</evidence>
<reference evidence="1 2" key="1">
    <citation type="submission" date="2014-04" db="EMBL/GenBank/DDBJ databases">
        <authorList>
            <consortium name="DOE Joint Genome Institute"/>
            <person name="Kuo A."/>
            <person name="Tarkka M."/>
            <person name="Buscot F."/>
            <person name="Kohler A."/>
            <person name="Nagy L.G."/>
            <person name="Floudas D."/>
            <person name="Copeland A."/>
            <person name="Barry K.W."/>
            <person name="Cichocki N."/>
            <person name="Veneault-Fourrey C."/>
            <person name="LaButti K."/>
            <person name="Lindquist E.A."/>
            <person name="Lipzen A."/>
            <person name="Lundell T."/>
            <person name="Morin E."/>
            <person name="Murat C."/>
            <person name="Sun H."/>
            <person name="Tunlid A."/>
            <person name="Henrissat B."/>
            <person name="Grigoriev I.V."/>
            <person name="Hibbett D.S."/>
            <person name="Martin F."/>
            <person name="Nordberg H.P."/>
            <person name="Cantor M.N."/>
            <person name="Hua S.X."/>
        </authorList>
    </citation>
    <scope>NUCLEOTIDE SEQUENCE [LARGE SCALE GENOMIC DNA]</scope>
    <source>
        <strain evidence="1 2">F 1598</strain>
    </source>
</reference>
<dbReference type="OrthoDB" id="2944324at2759"/>
<dbReference type="AlphaFoldDB" id="A0A0C3ATZ1"/>
<name>A0A0C3ATZ1_PILCF</name>
<dbReference type="Proteomes" id="UP000054166">
    <property type="component" value="Unassembled WGS sequence"/>
</dbReference>
<gene>
    <name evidence="1" type="ORF">PILCRDRAFT_825374</name>
</gene>